<dbReference type="InterPro" id="IPR006597">
    <property type="entry name" value="Sel1-like"/>
</dbReference>
<feature type="chain" id="PRO_5040477414" description="Sel1 repeat family protein" evidence="2">
    <location>
        <begin position="24"/>
        <end position="138"/>
    </location>
</feature>
<feature type="signal peptide" evidence="2">
    <location>
        <begin position="1"/>
        <end position="23"/>
    </location>
</feature>
<organism evidence="3 4">
    <name type="scientific">Linnemannia hyalina</name>
    <dbReference type="NCBI Taxonomy" id="64524"/>
    <lineage>
        <taxon>Eukaryota</taxon>
        <taxon>Fungi</taxon>
        <taxon>Fungi incertae sedis</taxon>
        <taxon>Mucoromycota</taxon>
        <taxon>Mortierellomycotina</taxon>
        <taxon>Mortierellomycetes</taxon>
        <taxon>Mortierellales</taxon>
        <taxon>Mortierellaceae</taxon>
        <taxon>Linnemannia</taxon>
    </lineage>
</organism>
<dbReference type="Pfam" id="PF08238">
    <property type="entry name" value="Sel1"/>
    <property type="match status" value="2"/>
</dbReference>
<evidence type="ECO:0000313" key="4">
    <source>
        <dbReference type="Proteomes" id="UP000707451"/>
    </source>
</evidence>
<dbReference type="InterPro" id="IPR050767">
    <property type="entry name" value="Sel1_AlgK"/>
</dbReference>
<dbReference type="EMBL" id="JAHRHY010000006">
    <property type="protein sequence ID" value="KAG9068820.1"/>
    <property type="molecule type" value="Genomic_DNA"/>
</dbReference>
<keyword evidence="2" id="KW-0732">Signal</keyword>
<name>A0A9P7XWU4_9FUNG</name>
<gene>
    <name evidence="3" type="ORF">KI688_011106</name>
</gene>
<comment type="similarity">
    <text evidence="1">Belongs to the sel-1 family.</text>
</comment>
<dbReference type="InterPro" id="IPR011990">
    <property type="entry name" value="TPR-like_helical_dom_sf"/>
</dbReference>
<keyword evidence="4" id="KW-1185">Reference proteome</keyword>
<evidence type="ECO:0000256" key="1">
    <source>
        <dbReference type="ARBA" id="ARBA00038101"/>
    </source>
</evidence>
<dbReference type="AlphaFoldDB" id="A0A9P7XWU4"/>
<accession>A0A9P7XWU4</accession>
<dbReference type="SUPFAM" id="SSF81901">
    <property type="entry name" value="HCP-like"/>
    <property type="match status" value="1"/>
</dbReference>
<sequence length="138" mass="15200">MRIRRWTTILISTTQLFAPQALLDNQTPTIKDIPVLPFSSNGRGLSSRALQSKSATTKALEERDLVQLGISASQGDKDAQVALGNMYRDSEGARQDYQAATDWYLQAANQGDANSQREVGVIYYEGLGVSQSYSMAMY</sequence>
<proteinExistence type="inferred from homology"/>
<dbReference type="Proteomes" id="UP000707451">
    <property type="component" value="Unassembled WGS sequence"/>
</dbReference>
<protein>
    <recommendedName>
        <fullName evidence="5">Sel1 repeat family protein</fullName>
    </recommendedName>
</protein>
<evidence type="ECO:0000313" key="3">
    <source>
        <dbReference type="EMBL" id="KAG9068820.1"/>
    </source>
</evidence>
<dbReference type="PANTHER" id="PTHR11102">
    <property type="entry name" value="SEL-1-LIKE PROTEIN"/>
    <property type="match status" value="1"/>
</dbReference>
<dbReference type="SMART" id="SM00671">
    <property type="entry name" value="SEL1"/>
    <property type="match status" value="1"/>
</dbReference>
<dbReference type="PANTHER" id="PTHR11102:SF160">
    <property type="entry name" value="ERAD-ASSOCIATED E3 UBIQUITIN-PROTEIN LIGASE COMPONENT HRD3"/>
    <property type="match status" value="1"/>
</dbReference>
<evidence type="ECO:0000256" key="2">
    <source>
        <dbReference type="SAM" id="SignalP"/>
    </source>
</evidence>
<evidence type="ECO:0008006" key="5">
    <source>
        <dbReference type="Google" id="ProtNLM"/>
    </source>
</evidence>
<reference evidence="3" key="1">
    <citation type="submission" date="2021-06" db="EMBL/GenBank/DDBJ databases">
        <title>Genome Sequence of Mortierella hyaline Strain SCG-10, a Cold-Adapted, Nitrate-Reducing Fungus Isolated from Soil in Minnesota, USA.</title>
        <authorList>
            <person name="Aldossari N."/>
        </authorList>
    </citation>
    <scope>NUCLEOTIDE SEQUENCE</scope>
    <source>
        <strain evidence="3">SCG-10</strain>
    </source>
</reference>
<dbReference type="Gene3D" id="1.25.40.10">
    <property type="entry name" value="Tetratricopeptide repeat domain"/>
    <property type="match status" value="1"/>
</dbReference>
<dbReference type="OrthoDB" id="2384430at2759"/>
<comment type="caution">
    <text evidence="3">The sequence shown here is derived from an EMBL/GenBank/DDBJ whole genome shotgun (WGS) entry which is preliminary data.</text>
</comment>